<dbReference type="Proteomes" id="UP000825072">
    <property type="component" value="Chromosome 1"/>
</dbReference>
<reference evidence="2" key="1">
    <citation type="submission" date="2021-06" db="EMBL/GenBank/DDBJ databases">
        <title>Genome sequence of Cutibacterium modestum strain KB17-24694.</title>
        <authorList>
            <person name="Dekio I."/>
            <person name="Asahina A."/>
            <person name="Nishida M."/>
        </authorList>
    </citation>
    <scope>NUCLEOTIDE SEQUENCE</scope>
    <source>
        <strain evidence="2">KB17-24694</strain>
    </source>
</reference>
<gene>
    <name evidence="2" type="ORF">KB1_23690</name>
</gene>
<sequence>MKVINAAEAIIRAGVDGRRIRAHPGDGHITHPGGAATTLVIETVDSTRSTIPHEASMTPTETMTPRRRVV</sequence>
<accession>A0AAD1NX26</accession>
<name>A0AAD1NX26_9ACTN</name>
<proteinExistence type="predicted"/>
<dbReference type="EMBL" id="AP024747">
    <property type="protein sequence ID" value="BCY26379.1"/>
    <property type="molecule type" value="Genomic_DNA"/>
</dbReference>
<evidence type="ECO:0000256" key="1">
    <source>
        <dbReference type="SAM" id="MobiDB-lite"/>
    </source>
</evidence>
<protein>
    <submittedName>
        <fullName evidence="2">Uncharacterized protein</fullName>
    </submittedName>
</protein>
<feature type="region of interest" description="Disordered" evidence="1">
    <location>
        <begin position="47"/>
        <end position="70"/>
    </location>
</feature>
<evidence type="ECO:0000313" key="3">
    <source>
        <dbReference type="Proteomes" id="UP000825072"/>
    </source>
</evidence>
<organism evidence="2 3">
    <name type="scientific">Cutibacterium modestum</name>
    <dbReference type="NCBI Taxonomy" id="2559073"/>
    <lineage>
        <taxon>Bacteria</taxon>
        <taxon>Bacillati</taxon>
        <taxon>Actinomycetota</taxon>
        <taxon>Actinomycetes</taxon>
        <taxon>Propionibacteriales</taxon>
        <taxon>Propionibacteriaceae</taxon>
        <taxon>Cutibacterium</taxon>
    </lineage>
</organism>
<evidence type="ECO:0000313" key="2">
    <source>
        <dbReference type="EMBL" id="BCY26379.1"/>
    </source>
</evidence>
<dbReference type="RefSeq" id="WP_002528254.1">
    <property type="nucleotide sequence ID" value="NZ_AP024747.1"/>
</dbReference>
<dbReference type="GeneID" id="92881528"/>
<dbReference type="AlphaFoldDB" id="A0AAD1NX26"/>